<dbReference type="RefSeq" id="WP_037547441.1">
    <property type="nucleotide sequence ID" value="NZ_JNUP01000063.1"/>
</dbReference>
<evidence type="ECO:0000256" key="1">
    <source>
        <dbReference type="SAM" id="SignalP"/>
    </source>
</evidence>
<accession>A0A098QVX9</accession>
<reference evidence="2 3" key="1">
    <citation type="submission" date="2014-05" db="EMBL/GenBank/DDBJ databases">
        <title>De novo Genome Sequence of Spirocheata sp.</title>
        <authorList>
            <person name="Shivani Y."/>
            <person name="Subhash Y."/>
            <person name="Tushar L."/>
            <person name="Sasikala C."/>
            <person name="Ramana C.V."/>
        </authorList>
    </citation>
    <scope>NUCLEOTIDE SEQUENCE [LARGE SCALE GENOMIC DNA]</scope>
    <source>
        <strain evidence="2 3">JC230</strain>
    </source>
</reference>
<protein>
    <submittedName>
        <fullName evidence="2">Uncharacterized protein</fullName>
    </submittedName>
</protein>
<comment type="caution">
    <text evidence="2">The sequence shown here is derived from an EMBL/GenBank/DDBJ whole genome shotgun (WGS) entry which is preliminary data.</text>
</comment>
<feature type="chain" id="PRO_5001938533" evidence="1">
    <location>
        <begin position="22"/>
        <end position="110"/>
    </location>
</feature>
<feature type="signal peptide" evidence="1">
    <location>
        <begin position="1"/>
        <end position="21"/>
    </location>
</feature>
<dbReference type="eggNOG" id="ENOG50333U7">
    <property type="taxonomic scope" value="Bacteria"/>
</dbReference>
<gene>
    <name evidence="2" type="ORF">DC28_07885</name>
</gene>
<dbReference type="AlphaFoldDB" id="A0A098QVX9"/>
<proteinExistence type="predicted"/>
<sequence>MKKRLFSMVILLVVVLSSAFAFKGYVDITNDTGYTIFYIYVSHHTSDSWEEDVLDDDVLMDGDTFRLILRDYPDSVFDIKVEDEDGDTYVFWEVDIAEEDITVTLADLEM</sequence>
<dbReference type="Proteomes" id="UP000029692">
    <property type="component" value="Unassembled WGS sequence"/>
</dbReference>
<dbReference type="EMBL" id="JNUP01000063">
    <property type="protein sequence ID" value="KGE72025.1"/>
    <property type="molecule type" value="Genomic_DNA"/>
</dbReference>
<organism evidence="2 3">
    <name type="scientific">Spirochaeta lutea</name>
    <dbReference type="NCBI Taxonomy" id="1480694"/>
    <lineage>
        <taxon>Bacteria</taxon>
        <taxon>Pseudomonadati</taxon>
        <taxon>Spirochaetota</taxon>
        <taxon>Spirochaetia</taxon>
        <taxon>Spirochaetales</taxon>
        <taxon>Spirochaetaceae</taxon>
        <taxon>Spirochaeta</taxon>
    </lineage>
</organism>
<keyword evidence="3" id="KW-1185">Reference proteome</keyword>
<name>A0A098QVX9_9SPIO</name>
<evidence type="ECO:0000313" key="3">
    <source>
        <dbReference type="Proteomes" id="UP000029692"/>
    </source>
</evidence>
<dbReference type="STRING" id="1480694.DC28_07885"/>
<keyword evidence="1" id="KW-0732">Signal</keyword>
<evidence type="ECO:0000313" key="2">
    <source>
        <dbReference type="EMBL" id="KGE72025.1"/>
    </source>
</evidence>